<reference evidence="1" key="1">
    <citation type="journal article" date="2014" name="Front. Microbiol.">
        <title>High frequency of phylogenetically diverse reductive dehalogenase-homologous genes in deep subseafloor sedimentary metagenomes.</title>
        <authorList>
            <person name="Kawai M."/>
            <person name="Futagami T."/>
            <person name="Toyoda A."/>
            <person name="Takaki Y."/>
            <person name="Nishi S."/>
            <person name="Hori S."/>
            <person name="Arai W."/>
            <person name="Tsubouchi T."/>
            <person name="Morono Y."/>
            <person name="Uchiyama I."/>
            <person name="Ito T."/>
            <person name="Fujiyama A."/>
            <person name="Inagaki F."/>
            <person name="Takami H."/>
        </authorList>
    </citation>
    <scope>NUCLEOTIDE SEQUENCE</scope>
    <source>
        <strain evidence="1">Expedition CK06-06</strain>
    </source>
</reference>
<gene>
    <name evidence="1" type="ORF">S01H1_03383</name>
</gene>
<dbReference type="AlphaFoldDB" id="X0SMS0"/>
<evidence type="ECO:0000313" key="1">
    <source>
        <dbReference type="EMBL" id="GAF77167.1"/>
    </source>
</evidence>
<name>X0SMS0_9ZZZZ</name>
<proteinExistence type="predicted"/>
<dbReference type="EMBL" id="BARS01001850">
    <property type="protein sequence ID" value="GAF77167.1"/>
    <property type="molecule type" value="Genomic_DNA"/>
</dbReference>
<organism evidence="1">
    <name type="scientific">marine sediment metagenome</name>
    <dbReference type="NCBI Taxonomy" id="412755"/>
    <lineage>
        <taxon>unclassified sequences</taxon>
        <taxon>metagenomes</taxon>
        <taxon>ecological metagenomes</taxon>
    </lineage>
</organism>
<accession>X0SMS0</accession>
<comment type="caution">
    <text evidence="1">The sequence shown here is derived from an EMBL/GenBank/DDBJ whole genome shotgun (WGS) entry which is preliminary data.</text>
</comment>
<sequence length="56" mass="6066">MTTHTEPPREIPVTRQAAGAAAALCWGDGVRPRDLDVRRLQDALIAQGAELRKGKT</sequence>
<protein>
    <submittedName>
        <fullName evidence="1">Uncharacterized protein</fullName>
    </submittedName>
</protein>